<sequence>MATDSYFKVEKYDEEAVEDLFLKLSDGIDNLASYYFARCFSDPNEAPICGEEWKKFETFGECLSQKLQTASSVVKFRQKLRCLTESMLSDLPNLVSVTTAEGEWGCVDKATQIYNALSIAYSKFLLWSDRTAELALESEGLAGVYFDGAPECGRMLCDFTNGQRTVLKGDVVGIREVDGAQLLISVRPARSPSRISGTESLHRSTCLVTALKQSIRATNSCREHTASRPCLEDELWVPRLCVQPTCRPNIPLDHVTDLRQNLTTSWTNYLKTAAQIIMDLIYCTFRGWSEEKVSSHLISGNQELQDGLQNFFASLEGSLASDWECELHYELILQQLRVLRDDVRKTPTPEFQVQSQYEKKETAGRVGKIMLERQILFQLFEQYQQLSTALRHFQKEGSVPIHVRALHKSGSATSVERTKLVPFLDASRGRQSYYERQRIPMPVQVPLADYQRPEVASCKTSESPHNVSHHGGNPGKAHSRESSKVEGLPPPPPGAYGRMLVYEAPTKDTTDGDQTVKEYHITLRKKAASMSPRRPNEPWGTGDLTIARQYASRYRSIDLPTSGSKKRAGHRGRNSAFLDDGPVFPMAMLKKNNAGKKLCKALSDTSLDLDVGYVIIKNPTLRQRITAVYDTARKRQLSIRGAMKRGIAGFEGVSSESEEVRLSEEEQKQRFFVYDTTTNEKLSFEDAVRMDILSVDSCSNEKVNFEEYSKDKYGNHALVYRVEGILCPLHRRGSMAKALDGKETTEKWVTFSKALKNGLIDKQTGDIFICEKNHPSVYRILPFTKALALGMVKAVPLRHCLIERLPRPLCIFI</sequence>
<dbReference type="InterPro" id="IPR001101">
    <property type="entry name" value="Plectin_repeat"/>
</dbReference>
<dbReference type="SMART" id="SM00250">
    <property type="entry name" value="PLEC"/>
    <property type="match status" value="3"/>
</dbReference>
<gene>
    <name evidence="2" type="ORF">TR93572</name>
</gene>
<feature type="region of interest" description="Disordered" evidence="1">
    <location>
        <begin position="454"/>
        <end position="496"/>
    </location>
</feature>
<evidence type="ECO:0000256" key="1">
    <source>
        <dbReference type="SAM" id="MobiDB-lite"/>
    </source>
</evidence>
<protein>
    <submittedName>
        <fullName evidence="2">Uncharacterized protein</fullName>
    </submittedName>
</protein>
<evidence type="ECO:0000313" key="2">
    <source>
        <dbReference type="EMBL" id="JAP38621.1"/>
    </source>
</evidence>
<reference evidence="2" key="1">
    <citation type="submission" date="2016-01" db="EMBL/GenBank/DDBJ databases">
        <title>Reference transcriptome for the parasite Schistocephalus solidus: insights into the molecular evolution of parasitism.</title>
        <authorList>
            <person name="Hebert F.O."/>
            <person name="Grambauer S."/>
            <person name="Barber I."/>
            <person name="Landry C.R."/>
            <person name="Aubin-Horth N."/>
        </authorList>
    </citation>
    <scope>NUCLEOTIDE SEQUENCE</scope>
</reference>
<dbReference type="EMBL" id="GEEE01024604">
    <property type="protein sequence ID" value="JAP38621.1"/>
    <property type="molecule type" value="Transcribed_RNA"/>
</dbReference>
<proteinExistence type="predicted"/>
<dbReference type="InterPro" id="IPR035915">
    <property type="entry name" value="Plakin_repeat_sf"/>
</dbReference>
<dbReference type="GO" id="GO:0005856">
    <property type="term" value="C:cytoskeleton"/>
    <property type="evidence" value="ECO:0007669"/>
    <property type="project" value="InterPro"/>
</dbReference>
<accession>A0A0X3NF48</accession>
<organism evidence="2">
    <name type="scientific">Schistocephalus solidus</name>
    <name type="common">Tapeworm</name>
    <dbReference type="NCBI Taxonomy" id="70667"/>
    <lineage>
        <taxon>Eukaryota</taxon>
        <taxon>Metazoa</taxon>
        <taxon>Spiralia</taxon>
        <taxon>Lophotrochozoa</taxon>
        <taxon>Platyhelminthes</taxon>
        <taxon>Cestoda</taxon>
        <taxon>Eucestoda</taxon>
        <taxon>Diphyllobothriidea</taxon>
        <taxon>Diphyllobothriidae</taxon>
        <taxon>Schistocephalus</taxon>
    </lineage>
</organism>
<dbReference type="SUPFAM" id="SSF75399">
    <property type="entry name" value="Plakin repeat"/>
    <property type="match status" value="1"/>
</dbReference>
<name>A0A0X3NF48_SCHSO</name>
<dbReference type="Gene3D" id="3.90.1290.10">
    <property type="entry name" value="Plakin repeat"/>
    <property type="match status" value="1"/>
</dbReference>
<dbReference type="AlphaFoldDB" id="A0A0X3NF48"/>